<evidence type="ECO:0000256" key="7">
    <source>
        <dbReference type="SAM" id="Phobius"/>
    </source>
</evidence>
<dbReference type="SUPFAM" id="SSF103481">
    <property type="entry name" value="Multidrug resistance efflux transporter EmrE"/>
    <property type="match status" value="2"/>
</dbReference>
<comment type="subcellular location">
    <subcellularLocation>
        <location evidence="1">Membrane</location>
        <topology evidence="1">Multi-pass membrane protein</topology>
    </subcellularLocation>
</comment>
<feature type="transmembrane region" description="Helical" evidence="7">
    <location>
        <begin position="333"/>
        <end position="353"/>
    </location>
</feature>
<evidence type="ECO:0000256" key="5">
    <source>
        <dbReference type="ARBA" id="ARBA00023136"/>
    </source>
</evidence>
<keyword evidence="5 7" id="KW-0472">Membrane</keyword>
<feature type="transmembrane region" description="Helical" evidence="7">
    <location>
        <begin position="390"/>
        <end position="409"/>
    </location>
</feature>
<evidence type="ECO:0000313" key="10">
    <source>
        <dbReference type="Proteomes" id="UP001314263"/>
    </source>
</evidence>
<feature type="transmembrane region" description="Helical" evidence="7">
    <location>
        <begin position="150"/>
        <end position="169"/>
    </location>
</feature>
<feature type="transmembrane region" description="Helical" evidence="7">
    <location>
        <begin position="119"/>
        <end position="138"/>
    </location>
</feature>
<evidence type="ECO:0000256" key="1">
    <source>
        <dbReference type="ARBA" id="ARBA00004141"/>
    </source>
</evidence>
<evidence type="ECO:0000259" key="8">
    <source>
        <dbReference type="Pfam" id="PF00892"/>
    </source>
</evidence>
<proteinExistence type="inferred from homology"/>
<name>A0AAV1I7L4_9CHLO</name>
<comment type="caution">
    <text evidence="9">The sequence shown here is derived from an EMBL/GenBank/DDBJ whole genome shotgun (WGS) entry which is preliminary data.</text>
</comment>
<evidence type="ECO:0000256" key="4">
    <source>
        <dbReference type="ARBA" id="ARBA00022989"/>
    </source>
</evidence>
<sequence>MNLVRGAFNVPGHLYSYVVGNKDADAEPLLGQQEQHADHEAGYPSHSPAEGTSAQSESADAADTARTALLEQMKQQNGLQNGHVHTNGHANGDAEHTLDIGELGGKLETTARKKKDRTALGLGLYALSSCFLATMLMFAKKLGQWDIPPFEVLLARSGFLVVFALLGSAVHKQNPLGKRRLFLLVRGIFGFGAIGNYLFAVTMLPLNDTLVLTFTAPIWASVLGPFIIVKESASKAVGVAIVLCFAGVALITQPGFLGFPDGGRHISSLGVFFALFQALCSAMAKMCVRELRTEAPNTSVFYMAWVSLVAAILGCFLPRAWGDYSTFRMPDRWFQWLLLLGIGLTSYGSQFCMTCALRYARAAPALAMSYISVVLTIIYGYFIFNEEPTILSLTGAVLICVSTFSLGAFEKTHPKPSTSPDPSLRGANNINAQDGLGQYEQVPNGPGRPS</sequence>
<reference evidence="9 10" key="1">
    <citation type="submission" date="2023-10" db="EMBL/GenBank/DDBJ databases">
        <authorList>
            <person name="Maclean D."/>
            <person name="Macfadyen A."/>
        </authorList>
    </citation>
    <scope>NUCLEOTIDE SEQUENCE [LARGE SCALE GENOMIC DNA]</scope>
</reference>
<comment type="similarity">
    <text evidence="2">Belongs to the drug/metabolite transporter (DMT) superfamily. Plant drug/metabolite exporter (P-DME) (TC 2.A.7.4) family.</text>
</comment>
<keyword evidence="4 7" id="KW-1133">Transmembrane helix</keyword>
<gene>
    <name evidence="9" type="ORF">CVIRNUC_006212</name>
</gene>
<dbReference type="EMBL" id="CAUYUE010000007">
    <property type="protein sequence ID" value="CAK0783017.1"/>
    <property type="molecule type" value="Genomic_DNA"/>
</dbReference>
<dbReference type="Pfam" id="PF00892">
    <property type="entry name" value="EamA"/>
    <property type="match status" value="2"/>
</dbReference>
<feature type="transmembrane region" description="Helical" evidence="7">
    <location>
        <begin position="210"/>
        <end position="229"/>
    </location>
</feature>
<feature type="compositionally biased region" description="Polar residues" evidence="6">
    <location>
        <begin position="415"/>
        <end position="432"/>
    </location>
</feature>
<feature type="region of interest" description="Disordered" evidence="6">
    <location>
        <begin position="33"/>
        <end position="63"/>
    </location>
</feature>
<protein>
    <recommendedName>
        <fullName evidence="8">EamA domain-containing protein</fullName>
    </recommendedName>
</protein>
<evidence type="ECO:0000313" key="9">
    <source>
        <dbReference type="EMBL" id="CAK0783017.1"/>
    </source>
</evidence>
<dbReference type="InterPro" id="IPR000620">
    <property type="entry name" value="EamA_dom"/>
</dbReference>
<accession>A0AAV1I7L4</accession>
<keyword evidence="3 7" id="KW-0812">Transmembrane</keyword>
<organism evidence="9 10">
    <name type="scientific">Coccomyxa viridis</name>
    <dbReference type="NCBI Taxonomy" id="1274662"/>
    <lineage>
        <taxon>Eukaryota</taxon>
        <taxon>Viridiplantae</taxon>
        <taxon>Chlorophyta</taxon>
        <taxon>core chlorophytes</taxon>
        <taxon>Trebouxiophyceae</taxon>
        <taxon>Trebouxiophyceae incertae sedis</taxon>
        <taxon>Coccomyxaceae</taxon>
        <taxon>Coccomyxa</taxon>
    </lineage>
</organism>
<keyword evidence="10" id="KW-1185">Reference proteome</keyword>
<evidence type="ECO:0000256" key="6">
    <source>
        <dbReference type="SAM" id="MobiDB-lite"/>
    </source>
</evidence>
<dbReference type="InterPro" id="IPR037185">
    <property type="entry name" value="EmrE-like"/>
</dbReference>
<feature type="transmembrane region" description="Helical" evidence="7">
    <location>
        <begin position="300"/>
        <end position="321"/>
    </location>
</feature>
<feature type="transmembrane region" description="Helical" evidence="7">
    <location>
        <begin position="236"/>
        <end position="257"/>
    </location>
</feature>
<dbReference type="PANTHER" id="PTHR22911:SF6">
    <property type="entry name" value="SOLUTE CARRIER FAMILY 35 MEMBER G1"/>
    <property type="match status" value="1"/>
</dbReference>
<feature type="region of interest" description="Disordered" evidence="6">
    <location>
        <begin position="412"/>
        <end position="450"/>
    </location>
</feature>
<feature type="transmembrane region" description="Helical" evidence="7">
    <location>
        <begin position="269"/>
        <end position="288"/>
    </location>
</feature>
<dbReference type="Proteomes" id="UP001314263">
    <property type="component" value="Unassembled WGS sequence"/>
</dbReference>
<dbReference type="AlphaFoldDB" id="A0AAV1I7L4"/>
<feature type="transmembrane region" description="Helical" evidence="7">
    <location>
        <begin position="365"/>
        <end position="384"/>
    </location>
</feature>
<evidence type="ECO:0000256" key="2">
    <source>
        <dbReference type="ARBA" id="ARBA00007635"/>
    </source>
</evidence>
<dbReference type="GO" id="GO:0016020">
    <property type="term" value="C:membrane"/>
    <property type="evidence" value="ECO:0007669"/>
    <property type="project" value="UniProtKB-SubCell"/>
</dbReference>
<feature type="domain" description="EamA" evidence="8">
    <location>
        <begin position="121"/>
        <end position="252"/>
    </location>
</feature>
<evidence type="ECO:0000256" key="3">
    <source>
        <dbReference type="ARBA" id="ARBA00022692"/>
    </source>
</evidence>
<feature type="domain" description="EamA" evidence="8">
    <location>
        <begin position="269"/>
        <end position="404"/>
    </location>
</feature>
<dbReference type="Gene3D" id="1.10.3730.20">
    <property type="match status" value="1"/>
</dbReference>
<feature type="transmembrane region" description="Helical" evidence="7">
    <location>
        <begin position="181"/>
        <end position="204"/>
    </location>
</feature>
<dbReference type="PANTHER" id="PTHR22911">
    <property type="entry name" value="ACYL-MALONYL CONDENSING ENZYME-RELATED"/>
    <property type="match status" value="1"/>
</dbReference>